<protein>
    <submittedName>
        <fullName evidence="2">Uncharacterized protein</fullName>
    </submittedName>
</protein>
<evidence type="ECO:0000313" key="2">
    <source>
        <dbReference type="EMBL" id="EUC67753.1"/>
    </source>
</evidence>
<proteinExistence type="predicted"/>
<comment type="caution">
    <text evidence="2">The sequence shown here is derived from an EMBL/GenBank/DDBJ whole genome shotgun (WGS) entry which is preliminary data.</text>
</comment>
<dbReference type="Proteomes" id="UP000030108">
    <property type="component" value="Unassembled WGS sequence"/>
</dbReference>
<organism evidence="2 3">
    <name type="scientific">Rhizoctonia solani AG-3 Rhs1AP</name>
    <dbReference type="NCBI Taxonomy" id="1086054"/>
    <lineage>
        <taxon>Eukaryota</taxon>
        <taxon>Fungi</taxon>
        <taxon>Dikarya</taxon>
        <taxon>Basidiomycota</taxon>
        <taxon>Agaricomycotina</taxon>
        <taxon>Agaricomycetes</taxon>
        <taxon>Cantharellales</taxon>
        <taxon>Ceratobasidiaceae</taxon>
        <taxon>Rhizoctonia</taxon>
    </lineage>
</organism>
<gene>
    <name evidence="2" type="ORF">RSOL_527380</name>
</gene>
<reference evidence="3" key="1">
    <citation type="journal article" date="2014" name="Genome Announc.">
        <title>Draft genome sequence of the plant-pathogenic soil fungus Rhizoctonia solani anastomosis group 3 strain Rhs1AP.</title>
        <authorList>
            <person name="Cubeta M.A."/>
            <person name="Thomas E."/>
            <person name="Dean R.A."/>
            <person name="Jabaji S."/>
            <person name="Neate S.M."/>
            <person name="Tavantzis S."/>
            <person name="Toda T."/>
            <person name="Vilgalys R."/>
            <person name="Bharathan N."/>
            <person name="Fedorova-Abrams N."/>
            <person name="Pakala S.B."/>
            <person name="Pakala S.M."/>
            <person name="Zafar N."/>
            <person name="Joardar V."/>
            <person name="Losada L."/>
            <person name="Nierman W.C."/>
        </authorList>
    </citation>
    <scope>NUCLEOTIDE SEQUENCE [LARGE SCALE GENOMIC DNA]</scope>
    <source>
        <strain evidence="3">AG-3</strain>
    </source>
</reference>
<accession>X8JXS2</accession>
<evidence type="ECO:0000313" key="3">
    <source>
        <dbReference type="Proteomes" id="UP000030108"/>
    </source>
</evidence>
<feature type="region of interest" description="Disordered" evidence="1">
    <location>
        <begin position="1"/>
        <end position="83"/>
    </location>
</feature>
<evidence type="ECO:0000256" key="1">
    <source>
        <dbReference type="SAM" id="MobiDB-lite"/>
    </source>
</evidence>
<feature type="compositionally biased region" description="Polar residues" evidence="1">
    <location>
        <begin position="44"/>
        <end position="56"/>
    </location>
</feature>
<name>X8JXS2_9AGAM</name>
<dbReference type="AlphaFoldDB" id="X8JXS2"/>
<sequence length="344" mass="39819">MIADAIRRHKEIEEQQEKAQQQAEQRSRDESPPPVDNIFGAGDNATTDGEQEGSQDSRTPSRLRRRSPSMDAGTPEERGHKYARFTEGECDRFGLRGSRRKLVASFAKADTHEKLITLMAFLQRHETEESNSVVRAYLASGAFKDHAVLLFHTALVAPHNNAYVSGLSGFIEDDMVRNHALYKIDKMIIEDEESRCLLNTQMRTRLTLLRNSIKDKLQEAVENNHCMNQLILDIMPKQIEATDEHRQRWAWVLARYRDYREKNTSTSNFWRDLDKTLEAAELALRSEVANERDCNEIRAQIYISALEDHDKNYPTQLPPREQVDPPSWQIMLERNMAKFHGHNF</sequence>
<feature type="non-terminal residue" evidence="2">
    <location>
        <position position="344"/>
    </location>
</feature>
<dbReference type="EMBL" id="JATN01000047">
    <property type="protein sequence ID" value="EUC67753.1"/>
    <property type="molecule type" value="Genomic_DNA"/>
</dbReference>